<name>A0A3N4LYN3_9PEZI</name>
<dbReference type="Proteomes" id="UP000267821">
    <property type="component" value="Unassembled WGS sequence"/>
</dbReference>
<organism evidence="1 2">
    <name type="scientific">Terfezia boudieri ATCC MYA-4762</name>
    <dbReference type="NCBI Taxonomy" id="1051890"/>
    <lineage>
        <taxon>Eukaryota</taxon>
        <taxon>Fungi</taxon>
        <taxon>Dikarya</taxon>
        <taxon>Ascomycota</taxon>
        <taxon>Pezizomycotina</taxon>
        <taxon>Pezizomycetes</taxon>
        <taxon>Pezizales</taxon>
        <taxon>Pezizaceae</taxon>
        <taxon>Terfezia</taxon>
    </lineage>
</organism>
<dbReference type="OrthoDB" id="5382216at2759"/>
<evidence type="ECO:0000313" key="2">
    <source>
        <dbReference type="Proteomes" id="UP000267821"/>
    </source>
</evidence>
<dbReference type="AlphaFoldDB" id="A0A3N4LYN3"/>
<protein>
    <submittedName>
        <fullName evidence="1">Uncharacterized protein</fullName>
    </submittedName>
</protein>
<evidence type="ECO:0000313" key="1">
    <source>
        <dbReference type="EMBL" id="RPB23165.1"/>
    </source>
</evidence>
<gene>
    <name evidence="1" type="ORF">L211DRAFT_300588</name>
</gene>
<dbReference type="EMBL" id="ML121548">
    <property type="protein sequence ID" value="RPB23165.1"/>
    <property type="molecule type" value="Genomic_DNA"/>
</dbReference>
<sequence>MAVDTIYFGQVDIITKNIALKFMILVEAFRMYIKQQSWSKLMELLNLLNMDSNIRPYLRRGIYNQIVKELAIHGRTKTAPREVVEALTTSFHRPFTNEALLFLLDHVKLTTTILRLFHEDHGILPHISVSNKAFLKEMETLENCRKWRKKGNKPRTDPAYYITRRKKYRQFTKHFDTDRVNAESIRLLFKYAVDRDEVKRIWNIAIQAAERDPTILRKNQHFYLGALRCFPIQFEDIGNDEQELEPSSIVYQNAENLAELYGVLHTLKEHGQQPNRETLITLMTVSAMYGSSNTLNILLPKLMKSHWTPTPREFRDILRMIPQEFSTDLISQHHKIQGNPKVWIRHRQKLMLSNYLRQFVGNSEACLVEYVRALGRCGATNEVWEEWSRLRERGFRMVDGGNAVKDGTLAAFVATLGVAGDAILVKRCFAELKAFKMTPMFQTPVLLAGLLACRPTSFNSGFGQEHSYPLFEAVEGMIGKSGVMETVQRRMRSGRLNRHWSWLEKRMAKVVFDEADILIRRVKSGEDITWAGNAVIELLEKVSRDGSVPGGSVSVAVKWDRPVKDVRL</sequence>
<proteinExistence type="predicted"/>
<accession>A0A3N4LYN3</accession>
<reference evidence="1 2" key="1">
    <citation type="journal article" date="2018" name="Nat. Ecol. Evol.">
        <title>Pezizomycetes genomes reveal the molecular basis of ectomycorrhizal truffle lifestyle.</title>
        <authorList>
            <person name="Murat C."/>
            <person name="Payen T."/>
            <person name="Noel B."/>
            <person name="Kuo A."/>
            <person name="Morin E."/>
            <person name="Chen J."/>
            <person name="Kohler A."/>
            <person name="Krizsan K."/>
            <person name="Balestrini R."/>
            <person name="Da Silva C."/>
            <person name="Montanini B."/>
            <person name="Hainaut M."/>
            <person name="Levati E."/>
            <person name="Barry K.W."/>
            <person name="Belfiori B."/>
            <person name="Cichocki N."/>
            <person name="Clum A."/>
            <person name="Dockter R.B."/>
            <person name="Fauchery L."/>
            <person name="Guy J."/>
            <person name="Iotti M."/>
            <person name="Le Tacon F."/>
            <person name="Lindquist E.A."/>
            <person name="Lipzen A."/>
            <person name="Malagnac F."/>
            <person name="Mello A."/>
            <person name="Molinier V."/>
            <person name="Miyauchi S."/>
            <person name="Poulain J."/>
            <person name="Riccioni C."/>
            <person name="Rubini A."/>
            <person name="Sitrit Y."/>
            <person name="Splivallo R."/>
            <person name="Traeger S."/>
            <person name="Wang M."/>
            <person name="Zifcakova L."/>
            <person name="Wipf D."/>
            <person name="Zambonelli A."/>
            <person name="Paolocci F."/>
            <person name="Nowrousian M."/>
            <person name="Ottonello S."/>
            <person name="Baldrian P."/>
            <person name="Spatafora J.W."/>
            <person name="Henrissat B."/>
            <person name="Nagy L.G."/>
            <person name="Aury J.M."/>
            <person name="Wincker P."/>
            <person name="Grigoriev I.V."/>
            <person name="Bonfante P."/>
            <person name="Martin F.M."/>
        </authorList>
    </citation>
    <scope>NUCLEOTIDE SEQUENCE [LARGE SCALE GENOMIC DNA]</scope>
    <source>
        <strain evidence="1 2">ATCC MYA-4762</strain>
    </source>
</reference>
<dbReference type="InParanoid" id="A0A3N4LYN3"/>
<keyword evidence="2" id="KW-1185">Reference proteome</keyword>